<organism evidence="1 2">
    <name type="scientific">Deinococcus irradiatisoli</name>
    <dbReference type="NCBI Taxonomy" id="2202254"/>
    <lineage>
        <taxon>Bacteria</taxon>
        <taxon>Thermotogati</taxon>
        <taxon>Deinococcota</taxon>
        <taxon>Deinococci</taxon>
        <taxon>Deinococcales</taxon>
        <taxon>Deinococcaceae</taxon>
        <taxon>Deinococcus</taxon>
    </lineage>
</organism>
<protein>
    <submittedName>
        <fullName evidence="1">Uncharacterized protein</fullName>
    </submittedName>
</protein>
<evidence type="ECO:0000313" key="2">
    <source>
        <dbReference type="Proteomes" id="UP000245368"/>
    </source>
</evidence>
<gene>
    <name evidence="1" type="ORF">DKM44_13365</name>
</gene>
<dbReference type="Proteomes" id="UP000245368">
    <property type="component" value="Chromosome"/>
</dbReference>
<proteinExistence type="predicted"/>
<keyword evidence="2" id="KW-1185">Reference proteome</keyword>
<dbReference type="AlphaFoldDB" id="A0A2Z3JFY0"/>
<evidence type="ECO:0000313" key="1">
    <source>
        <dbReference type="EMBL" id="AWN24097.1"/>
    </source>
</evidence>
<reference evidence="1 2" key="1">
    <citation type="submission" date="2018-05" db="EMBL/GenBank/DDBJ databases">
        <title>Complete Genome Sequence of Deinococcus sp. strain 17bor-2.</title>
        <authorList>
            <person name="Srinivasan S."/>
        </authorList>
    </citation>
    <scope>NUCLEOTIDE SEQUENCE [LARGE SCALE GENOMIC DNA]</scope>
    <source>
        <strain evidence="1 2">17bor-2</strain>
    </source>
</reference>
<dbReference type="KEGG" id="dez:DKM44_13365"/>
<accession>A0A2Z3JFY0</accession>
<dbReference type="EMBL" id="CP029494">
    <property type="protein sequence ID" value="AWN24097.1"/>
    <property type="molecule type" value="Genomic_DNA"/>
</dbReference>
<sequence>MASAGTLRTVNRFDWPAPPERLRTEVQAMLDALIEALGEVAPPHTWRGLYFKGSASKLWHSPCDYLPELSDLDLHLWLHGGEAAALPTSTRSALAFAERVERGYQNRIAAPLHWPRPQVLLLNGRLTQSGWARSGVTVLSGEAYPGAAPDPASDRSALWQVHREAQHLGPALFDKPGPYGWAALRAVNWRISPAPARLLSALGAGEWVWQAPRSALFEALSDRGLSEVAGAFEAYYRWGWLAFSRRWQDGAAMREAVHAGLGALALAAESSGPAPA</sequence>
<name>A0A2Z3JFY0_9DEIO</name>